<dbReference type="GO" id="GO:0030435">
    <property type="term" value="P:sporulation resulting in formation of a cellular spore"/>
    <property type="evidence" value="ECO:0007669"/>
    <property type="project" value="UniProtKB-ARBA"/>
</dbReference>
<keyword evidence="2 5" id="KW-0645">Protease</keyword>
<dbReference type="PROSITE" id="PS00136">
    <property type="entry name" value="SUBTILASE_ASP"/>
    <property type="match status" value="1"/>
</dbReference>
<evidence type="ECO:0000256" key="4">
    <source>
        <dbReference type="ARBA" id="ARBA00022825"/>
    </source>
</evidence>
<comment type="similarity">
    <text evidence="1 5 6">Belongs to the peptidase S8 family.</text>
</comment>
<protein>
    <recommendedName>
        <fullName evidence="9">Peptidase S8/S53 domain-containing protein</fullName>
    </recommendedName>
</protein>
<dbReference type="CDD" id="cd04077">
    <property type="entry name" value="Peptidases_S8_PCSK9_ProteinaseK_like"/>
    <property type="match status" value="1"/>
</dbReference>
<feature type="chain" id="PRO_5003659956" description="Peptidase S8/S53 domain-containing protein" evidence="8">
    <location>
        <begin position="20"/>
        <end position="497"/>
    </location>
</feature>
<dbReference type="FunFam" id="3.40.50.200:FF:000007">
    <property type="entry name" value="Subtilisin-like serine protease"/>
    <property type="match status" value="1"/>
</dbReference>
<feature type="signal peptide" evidence="8">
    <location>
        <begin position="1"/>
        <end position="19"/>
    </location>
</feature>
<dbReference type="InterPro" id="IPR034193">
    <property type="entry name" value="PCSK9_ProteinaseK-like"/>
</dbReference>
<dbReference type="OrthoDB" id="206201at2759"/>
<dbReference type="PANTHER" id="PTHR43806:SF13">
    <property type="entry name" value="SUBTILASE-TYPE PROTEINASE RRT12"/>
    <property type="match status" value="1"/>
</dbReference>
<dbReference type="eggNOG" id="KOG1153">
    <property type="taxonomic scope" value="Eukaryota"/>
</dbReference>
<keyword evidence="4 5" id="KW-0720">Serine protease</keyword>
<evidence type="ECO:0000256" key="7">
    <source>
        <dbReference type="SAM" id="MobiDB-lite"/>
    </source>
</evidence>
<organism evidence="10 11">
    <name type="scientific">Henningerozyma blattae (strain ATCC 34711 / CBS 6284 / DSM 70876 / NBRC 10599 / NRRL Y-10934 / UCD 77-7)</name>
    <name type="common">Yeast</name>
    <name type="synonym">Tetrapisispora blattae</name>
    <dbReference type="NCBI Taxonomy" id="1071380"/>
    <lineage>
        <taxon>Eukaryota</taxon>
        <taxon>Fungi</taxon>
        <taxon>Dikarya</taxon>
        <taxon>Ascomycota</taxon>
        <taxon>Saccharomycotina</taxon>
        <taxon>Saccharomycetes</taxon>
        <taxon>Saccharomycetales</taxon>
        <taxon>Saccharomycetaceae</taxon>
        <taxon>Henningerozyma</taxon>
    </lineage>
</organism>
<evidence type="ECO:0000313" key="10">
    <source>
        <dbReference type="EMBL" id="CCH58462.1"/>
    </source>
</evidence>
<feature type="domain" description="Peptidase S8/S53" evidence="9">
    <location>
        <begin position="179"/>
        <end position="393"/>
    </location>
</feature>
<keyword evidence="8" id="KW-0732">Signal</keyword>
<dbReference type="InterPro" id="IPR015500">
    <property type="entry name" value="Peptidase_S8_subtilisin-rel"/>
</dbReference>
<proteinExistence type="inferred from homology"/>
<dbReference type="InParanoid" id="I2GWG0"/>
<dbReference type="GO" id="GO:0006508">
    <property type="term" value="P:proteolysis"/>
    <property type="evidence" value="ECO:0007669"/>
    <property type="project" value="UniProtKB-KW"/>
</dbReference>
<dbReference type="PROSITE" id="PS00138">
    <property type="entry name" value="SUBTILASE_SER"/>
    <property type="match status" value="1"/>
</dbReference>
<feature type="compositionally biased region" description="Acidic residues" evidence="7">
    <location>
        <begin position="104"/>
        <end position="125"/>
    </location>
</feature>
<dbReference type="InterPro" id="IPR036852">
    <property type="entry name" value="Peptidase_S8/S53_dom_sf"/>
</dbReference>
<dbReference type="PANTHER" id="PTHR43806">
    <property type="entry name" value="PEPTIDASE S8"/>
    <property type="match status" value="1"/>
</dbReference>
<dbReference type="PROSITE" id="PS00137">
    <property type="entry name" value="SUBTILASE_HIS"/>
    <property type="match status" value="1"/>
</dbReference>
<keyword evidence="3 5" id="KW-0378">Hydrolase</keyword>
<dbReference type="KEGG" id="tbl:TBLA_0A06700"/>
<dbReference type="EMBL" id="HE806316">
    <property type="protein sequence ID" value="CCH58462.1"/>
    <property type="molecule type" value="Genomic_DNA"/>
</dbReference>
<dbReference type="InterPro" id="IPR050131">
    <property type="entry name" value="Peptidase_S8_subtilisin-like"/>
</dbReference>
<feature type="active site" description="Charge relay system" evidence="5">
    <location>
        <position position="219"/>
    </location>
</feature>
<name>I2GWG0_HENB6</name>
<dbReference type="HOGENOM" id="CLU_011263_1_0_1"/>
<evidence type="ECO:0000256" key="5">
    <source>
        <dbReference type="PROSITE-ProRule" id="PRU01240"/>
    </source>
</evidence>
<evidence type="ECO:0000256" key="2">
    <source>
        <dbReference type="ARBA" id="ARBA00022670"/>
    </source>
</evidence>
<evidence type="ECO:0000256" key="6">
    <source>
        <dbReference type="RuleBase" id="RU003355"/>
    </source>
</evidence>
<feature type="active site" description="Charge relay system" evidence="5">
    <location>
        <position position="376"/>
    </location>
</feature>
<dbReference type="STRING" id="1071380.I2GWG0"/>
<evidence type="ECO:0000256" key="8">
    <source>
        <dbReference type="SAM" id="SignalP"/>
    </source>
</evidence>
<dbReference type="RefSeq" id="XP_004177981.1">
    <property type="nucleotide sequence ID" value="XM_004177933.1"/>
</dbReference>
<dbReference type="GeneID" id="14493200"/>
<dbReference type="GO" id="GO:0004252">
    <property type="term" value="F:serine-type endopeptidase activity"/>
    <property type="evidence" value="ECO:0007669"/>
    <property type="project" value="UniProtKB-UniRule"/>
</dbReference>
<evidence type="ECO:0000256" key="3">
    <source>
        <dbReference type="ARBA" id="ARBA00022801"/>
    </source>
</evidence>
<dbReference type="Proteomes" id="UP000002866">
    <property type="component" value="Chromosome 1"/>
</dbReference>
<accession>I2GWG0</accession>
<dbReference type="InterPro" id="IPR000209">
    <property type="entry name" value="Peptidase_S8/S53_dom"/>
</dbReference>
<feature type="active site" description="Charge relay system" evidence="5">
    <location>
        <position position="188"/>
    </location>
</feature>
<sequence length="497" mass="56400">MQVAMLWIMVSCWYITVHAHEFIIDIKKPIPWFLESHIKPHLKKHMSIGSMDSWLVEIPTNLIDKFMDLSHYLDITPNVEVMAFEDMQIDFKDKYRDVNKDGGDCEEEKCNEEEEEEEEWCEEYDDGDEEEEEEGEFGHEKYSTQFNAPRHLSRASRITKLPTASNFTYNYYYPRDYQGANVTVYVLDSGIRMDHPEFEGRILEAYDFTDSGVGDNYGHGTSVAGIIGSKTYGVAKNVNLIDIKVLNNKGKGNVFSILQGLQFITKHCEENTNGNCIINASLGAINIQILNKAFEEVHNAGIPVICAAGNNAVNACWITPAGSKGVFTVGSFDDRDDTIATFSNWGRCVDMMAPGVYVRTLLYTNQKGSRESSGTSVSTPIVTGLAAILLSKGVPKENLYDEIRKMGSRDLLRNKEFSRLPGTPNLIVNIGPQKEDDVYPDDAYIDEERRYTTPATFVDTLNQKKRIHFTDNYDLVMSKFKFKMQDLKLNHLKKIII</sequence>
<evidence type="ECO:0000259" key="9">
    <source>
        <dbReference type="Pfam" id="PF00082"/>
    </source>
</evidence>
<evidence type="ECO:0000256" key="1">
    <source>
        <dbReference type="ARBA" id="ARBA00011073"/>
    </source>
</evidence>
<evidence type="ECO:0000313" key="11">
    <source>
        <dbReference type="Proteomes" id="UP000002866"/>
    </source>
</evidence>
<dbReference type="Pfam" id="PF00082">
    <property type="entry name" value="Peptidase_S8"/>
    <property type="match status" value="1"/>
</dbReference>
<gene>
    <name evidence="10" type="primary">TBLA0A06700</name>
    <name evidence="10" type="ORF">TBLA_0A06700</name>
</gene>
<reference evidence="10 11" key="1">
    <citation type="journal article" date="2011" name="Proc. Natl. Acad. Sci. U.S.A.">
        <title>Evolutionary erosion of yeast sex chromosomes by mating-type switching accidents.</title>
        <authorList>
            <person name="Gordon J.L."/>
            <person name="Armisen D."/>
            <person name="Proux-Wera E."/>
            <person name="Oheigeartaigh S.S."/>
            <person name="Byrne K.P."/>
            <person name="Wolfe K.H."/>
        </authorList>
    </citation>
    <scope>NUCLEOTIDE SEQUENCE [LARGE SCALE GENOMIC DNA]</scope>
    <source>
        <strain evidence="11">ATCC 34711 / CBS 6284 / DSM 70876 / NBRC 10599 / NRRL Y-10934 / UCD 77-7</strain>
    </source>
</reference>
<dbReference type="PRINTS" id="PR00723">
    <property type="entry name" value="SUBTILISIN"/>
</dbReference>
<dbReference type="AlphaFoldDB" id="I2GWG0"/>
<dbReference type="InterPro" id="IPR023828">
    <property type="entry name" value="Peptidase_S8_Ser-AS"/>
</dbReference>
<dbReference type="PROSITE" id="PS51892">
    <property type="entry name" value="SUBTILASE"/>
    <property type="match status" value="1"/>
</dbReference>
<dbReference type="InterPro" id="IPR023827">
    <property type="entry name" value="Peptidase_S8_Asp-AS"/>
</dbReference>
<dbReference type="SUPFAM" id="SSF52743">
    <property type="entry name" value="Subtilisin-like"/>
    <property type="match status" value="1"/>
</dbReference>
<feature type="region of interest" description="Disordered" evidence="7">
    <location>
        <begin position="102"/>
        <end position="125"/>
    </location>
</feature>
<dbReference type="Gene3D" id="3.40.50.200">
    <property type="entry name" value="Peptidase S8/S53 domain"/>
    <property type="match status" value="1"/>
</dbReference>
<dbReference type="InterPro" id="IPR022398">
    <property type="entry name" value="Peptidase_S8_His-AS"/>
</dbReference>
<keyword evidence="11" id="KW-1185">Reference proteome</keyword>